<proteinExistence type="predicted"/>
<dbReference type="AlphaFoldDB" id="A0AAV2GR17"/>
<evidence type="ECO:0008006" key="3">
    <source>
        <dbReference type="Google" id="ProtNLM"/>
    </source>
</evidence>
<organism evidence="1 2">
    <name type="scientific">Linum trigynum</name>
    <dbReference type="NCBI Taxonomy" id="586398"/>
    <lineage>
        <taxon>Eukaryota</taxon>
        <taxon>Viridiplantae</taxon>
        <taxon>Streptophyta</taxon>
        <taxon>Embryophyta</taxon>
        <taxon>Tracheophyta</taxon>
        <taxon>Spermatophyta</taxon>
        <taxon>Magnoliopsida</taxon>
        <taxon>eudicotyledons</taxon>
        <taxon>Gunneridae</taxon>
        <taxon>Pentapetalae</taxon>
        <taxon>rosids</taxon>
        <taxon>fabids</taxon>
        <taxon>Malpighiales</taxon>
        <taxon>Linaceae</taxon>
        <taxon>Linum</taxon>
    </lineage>
</organism>
<evidence type="ECO:0000313" key="2">
    <source>
        <dbReference type="Proteomes" id="UP001497516"/>
    </source>
</evidence>
<keyword evidence="2" id="KW-1185">Reference proteome</keyword>
<reference evidence="1 2" key="1">
    <citation type="submission" date="2024-04" db="EMBL/GenBank/DDBJ databases">
        <authorList>
            <person name="Fracassetti M."/>
        </authorList>
    </citation>
    <scope>NUCLEOTIDE SEQUENCE [LARGE SCALE GENOMIC DNA]</scope>
</reference>
<gene>
    <name evidence="1" type="ORF">LTRI10_LOCUS51084</name>
</gene>
<evidence type="ECO:0000313" key="1">
    <source>
        <dbReference type="EMBL" id="CAL1411745.1"/>
    </source>
</evidence>
<dbReference type="Proteomes" id="UP001497516">
    <property type="component" value="Chromosome 9"/>
</dbReference>
<accession>A0AAV2GR17</accession>
<name>A0AAV2GR17_9ROSI</name>
<sequence length="93" mass="10487">MGAYSRPSVDNVQSPILHPTLPNNDYEIKPDTILMLQSAVQFNGMMSEDAHSHVKSFDELTDGIKVNGVPDRPLITHVFTPVLTPFEMWFLVF</sequence>
<protein>
    <recommendedName>
        <fullName evidence="3">Reverse transcriptase domain-containing protein</fullName>
    </recommendedName>
</protein>
<dbReference type="EMBL" id="OZ034822">
    <property type="protein sequence ID" value="CAL1411745.1"/>
    <property type="molecule type" value="Genomic_DNA"/>
</dbReference>